<feature type="coiled-coil region" evidence="4">
    <location>
        <begin position="206"/>
        <end position="233"/>
    </location>
</feature>
<evidence type="ECO:0000256" key="1">
    <source>
        <dbReference type="ARBA" id="ARBA00022737"/>
    </source>
</evidence>
<feature type="repeat" description="TPR" evidence="3">
    <location>
        <begin position="166"/>
        <end position="199"/>
    </location>
</feature>
<protein>
    <submittedName>
        <fullName evidence="5">Tetratricopeptide repeat protein</fullName>
    </submittedName>
</protein>
<evidence type="ECO:0000313" key="5">
    <source>
        <dbReference type="EMBL" id="USR93046.1"/>
    </source>
</evidence>
<dbReference type="PROSITE" id="PS50293">
    <property type="entry name" value="TPR_REGION"/>
    <property type="match status" value="1"/>
</dbReference>
<accession>A0ABY5AVZ9</accession>
<organism evidence="5 6">
    <name type="scientific">Phormidium yuhuli AB48</name>
    <dbReference type="NCBI Taxonomy" id="2940671"/>
    <lineage>
        <taxon>Bacteria</taxon>
        <taxon>Bacillati</taxon>
        <taxon>Cyanobacteriota</taxon>
        <taxon>Cyanophyceae</taxon>
        <taxon>Oscillatoriophycideae</taxon>
        <taxon>Oscillatoriales</taxon>
        <taxon>Oscillatoriaceae</taxon>
        <taxon>Phormidium</taxon>
        <taxon>Phormidium yuhuli</taxon>
    </lineage>
</organism>
<dbReference type="SUPFAM" id="SSF48452">
    <property type="entry name" value="TPR-like"/>
    <property type="match status" value="1"/>
</dbReference>
<dbReference type="Pfam" id="PF13432">
    <property type="entry name" value="TPR_16"/>
    <property type="match status" value="1"/>
</dbReference>
<proteinExistence type="predicted"/>
<dbReference type="PANTHER" id="PTHR44858:SF1">
    <property type="entry name" value="UDP-N-ACETYLGLUCOSAMINE--PEPTIDE N-ACETYLGLUCOSAMINYLTRANSFERASE SPINDLY-RELATED"/>
    <property type="match status" value="1"/>
</dbReference>
<keyword evidence="6" id="KW-1185">Reference proteome</keyword>
<reference evidence="5" key="1">
    <citation type="submission" date="2022-06" db="EMBL/GenBank/DDBJ databases">
        <title>Genome sequence of Phormidium yuhuli AB48 isolated from an industrial photobioreactor environment.</title>
        <authorList>
            <person name="Qiu Y."/>
            <person name="Noonan A.J.C."/>
            <person name="Dofher K."/>
            <person name="Koch M."/>
            <person name="Kieft B."/>
            <person name="Lin X."/>
            <person name="Ziels R.M."/>
            <person name="Hallam S.J."/>
        </authorList>
    </citation>
    <scope>NUCLEOTIDE SEQUENCE</scope>
    <source>
        <strain evidence="5">AB48</strain>
    </source>
</reference>
<dbReference type="Pfam" id="PF13181">
    <property type="entry name" value="TPR_8"/>
    <property type="match status" value="1"/>
</dbReference>
<keyword evidence="2 3" id="KW-0802">TPR repeat</keyword>
<dbReference type="PANTHER" id="PTHR44858">
    <property type="entry name" value="TETRATRICOPEPTIDE REPEAT PROTEIN 6"/>
    <property type="match status" value="1"/>
</dbReference>
<evidence type="ECO:0000256" key="2">
    <source>
        <dbReference type="ARBA" id="ARBA00022803"/>
    </source>
</evidence>
<evidence type="ECO:0000313" key="6">
    <source>
        <dbReference type="Proteomes" id="UP001056708"/>
    </source>
</evidence>
<dbReference type="PROSITE" id="PS50005">
    <property type="entry name" value="TPR"/>
    <property type="match status" value="3"/>
</dbReference>
<name>A0ABY5AVZ9_9CYAN</name>
<evidence type="ECO:0000256" key="3">
    <source>
        <dbReference type="PROSITE-ProRule" id="PRU00339"/>
    </source>
</evidence>
<dbReference type="InterPro" id="IPR019734">
    <property type="entry name" value="TPR_rpt"/>
</dbReference>
<dbReference type="Pfam" id="PF13414">
    <property type="entry name" value="TPR_11"/>
    <property type="match status" value="1"/>
</dbReference>
<feature type="repeat" description="TPR" evidence="3">
    <location>
        <begin position="98"/>
        <end position="131"/>
    </location>
</feature>
<dbReference type="Gene3D" id="1.25.40.10">
    <property type="entry name" value="Tetratricopeptide repeat domain"/>
    <property type="match status" value="2"/>
</dbReference>
<keyword evidence="4" id="KW-0175">Coiled coil</keyword>
<keyword evidence="1" id="KW-0677">Repeat</keyword>
<sequence length="252" mass="28168">MSFSPKVPIVTMSLGVLVIAVASSVQPRSLTENSSLDSSLDSPDEVSSSWREEQLRKSALSQPYLSAIAQAQISLEAEDYETAVQDFSRAIELYAETARGYHGRAIARLQLGDYDGAIVDFSRALDFEPEDVRTYTNRGKAYEAIGDRESALQDYNRAITLNPDYPDAYFSRASLHFQIGNYEAALEDLNQTLLLEPESARAFYNRAMVHVKLERLERAIADLETAEALFRKQDDFASSEYTLNTLNTLKGL</sequence>
<dbReference type="SMART" id="SM00028">
    <property type="entry name" value="TPR"/>
    <property type="match status" value="5"/>
</dbReference>
<evidence type="ECO:0000256" key="4">
    <source>
        <dbReference type="SAM" id="Coils"/>
    </source>
</evidence>
<dbReference type="RefSeq" id="WP_252665219.1">
    <property type="nucleotide sequence ID" value="NZ_CP098611.1"/>
</dbReference>
<dbReference type="InterPro" id="IPR050498">
    <property type="entry name" value="Ycf3"/>
</dbReference>
<dbReference type="EMBL" id="CP098611">
    <property type="protein sequence ID" value="USR93046.1"/>
    <property type="molecule type" value="Genomic_DNA"/>
</dbReference>
<dbReference type="InterPro" id="IPR011990">
    <property type="entry name" value="TPR-like_helical_dom_sf"/>
</dbReference>
<feature type="repeat" description="TPR" evidence="3">
    <location>
        <begin position="132"/>
        <end position="165"/>
    </location>
</feature>
<gene>
    <name evidence="5" type="ORF">NEA10_10140</name>
</gene>
<dbReference type="Proteomes" id="UP001056708">
    <property type="component" value="Chromosome"/>
</dbReference>